<protein>
    <submittedName>
        <fullName evidence="1">Uncharacterized protein</fullName>
    </submittedName>
</protein>
<dbReference type="OrthoDB" id="8060999at2759"/>
<name>A0A4Y2B261_ARAVE</name>
<dbReference type="EMBL" id="BGPR01000043">
    <property type="protein sequence ID" value="GBL85549.1"/>
    <property type="molecule type" value="Genomic_DNA"/>
</dbReference>
<accession>A0A4Y2B261</accession>
<sequence>MSWETTSRIHLFKLENVPIPSEIPGKEEPADIAQNSSATTGSDVILQTVYAVGEGTDCLWKIAKEEIKRINENAVALDTIFGWCIQGRFSLSELNSEESICSNLLVEEKLSRTLESFWNIESLGVNSPDERLQNEKALRKRLRNIADNADKQAHNLYLNHTQATPNAEYVDYEDEETDCSPDISELNHPKRDLNAWTPFNCCGRRQVWRLGPGCGCNRFKCSPRCLITSNNSHLVVDENKLRREKAKVRKDLKFQALSEAQVLPLKGLYFDGRKDSTLIEERVDTKRYTRKAKE</sequence>
<gene>
    <name evidence="1" type="ORF">AVEN_34702_1</name>
</gene>
<reference evidence="1 2" key="1">
    <citation type="journal article" date="2019" name="Sci. Rep.">
        <title>Orb-weaving spider Araneus ventricosus genome elucidates the spidroin gene catalogue.</title>
        <authorList>
            <person name="Kono N."/>
            <person name="Nakamura H."/>
            <person name="Ohtoshi R."/>
            <person name="Moran D.A.P."/>
            <person name="Shinohara A."/>
            <person name="Yoshida Y."/>
            <person name="Fujiwara M."/>
            <person name="Mori M."/>
            <person name="Tomita M."/>
            <person name="Arakawa K."/>
        </authorList>
    </citation>
    <scope>NUCLEOTIDE SEQUENCE [LARGE SCALE GENOMIC DNA]</scope>
</reference>
<dbReference type="AlphaFoldDB" id="A0A4Y2B261"/>
<organism evidence="1 2">
    <name type="scientific">Araneus ventricosus</name>
    <name type="common">Orbweaver spider</name>
    <name type="synonym">Epeira ventricosa</name>
    <dbReference type="NCBI Taxonomy" id="182803"/>
    <lineage>
        <taxon>Eukaryota</taxon>
        <taxon>Metazoa</taxon>
        <taxon>Ecdysozoa</taxon>
        <taxon>Arthropoda</taxon>
        <taxon>Chelicerata</taxon>
        <taxon>Arachnida</taxon>
        <taxon>Araneae</taxon>
        <taxon>Araneomorphae</taxon>
        <taxon>Entelegynae</taxon>
        <taxon>Araneoidea</taxon>
        <taxon>Araneidae</taxon>
        <taxon>Araneus</taxon>
    </lineage>
</organism>
<keyword evidence="2" id="KW-1185">Reference proteome</keyword>
<proteinExistence type="predicted"/>
<evidence type="ECO:0000313" key="2">
    <source>
        <dbReference type="Proteomes" id="UP000499080"/>
    </source>
</evidence>
<evidence type="ECO:0000313" key="1">
    <source>
        <dbReference type="EMBL" id="GBL85549.1"/>
    </source>
</evidence>
<comment type="caution">
    <text evidence="1">The sequence shown here is derived from an EMBL/GenBank/DDBJ whole genome shotgun (WGS) entry which is preliminary data.</text>
</comment>
<dbReference type="Proteomes" id="UP000499080">
    <property type="component" value="Unassembled WGS sequence"/>
</dbReference>